<evidence type="ECO:0000256" key="1">
    <source>
        <dbReference type="SAM" id="Phobius"/>
    </source>
</evidence>
<keyword evidence="1" id="KW-1133">Transmembrane helix</keyword>
<keyword evidence="3" id="KW-1185">Reference proteome</keyword>
<evidence type="ECO:0000313" key="2">
    <source>
        <dbReference type="EMBL" id="KAK6755296.1"/>
    </source>
</evidence>
<gene>
    <name evidence="2" type="primary">Necator_chrV.g18751</name>
    <name evidence="2" type="ORF">RB195_013960</name>
</gene>
<comment type="caution">
    <text evidence="2">The sequence shown here is derived from an EMBL/GenBank/DDBJ whole genome shotgun (WGS) entry which is preliminary data.</text>
</comment>
<feature type="transmembrane region" description="Helical" evidence="1">
    <location>
        <begin position="92"/>
        <end position="120"/>
    </location>
</feature>
<accession>A0ABR1DZJ2</accession>
<keyword evidence="1" id="KW-0472">Membrane</keyword>
<dbReference type="EMBL" id="JAVFWL010000005">
    <property type="protein sequence ID" value="KAK6755296.1"/>
    <property type="molecule type" value="Genomic_DNA"/>
</dbReference>
<reference evidence="2 3" key="1">
    <citation type="submission" date="2023-08" db="EMBL/GenBank/DDBJ databases">
        <title>A Necator americanus chromosomal reference genome.</title>
        <authorList>
            <person name="Ilik V."/>
            <person name="Petrzelkova K.J."/>
            <person name="Pardy F."/>
            <person name="Fuh T."/>
            <person name="Niatou-Singa F.S."/>
            <person name="Gouil Q."/>
            <person name="Baker L."/>
            <person name="Ritchie M.E."/>
            <person name="Jex A.R."/>
            <person name="Gazzola D."/>
            <person name="Li H."/>
            <person name="Toshio Fujiwara R."/>
            <person name="Zhan B."/>
            <person name="Aroian R.V."/>
            <person name="Pafco B."/>
            <person name="Schwarz E.M."/>
        </authorList>
    </citation>
    <scope>NUCLEOTIDE SEQUENCE [LARGE SCALE GENOMIC DNA]</scope>
    <source>
        <strain evidence="2 3">Aroian</strain>
        <tissue evidence="2">Whole animal</tissue>
    </source>
</reference>
<sequence length="122" mass="13979">MRSIRLRPGNRTYPHNIFLPTKRVLVLSWDRADYFQVVFEFVSITPGLASCENTPCGKVRSLRLLSQRAKRINLSTSTVGEMRLENPSYIMYLVKAGMCFLMMISTGLLTRLPVFFAVVYPL</sequence>
<protein>
    <submittedName>
        <fullName evidence="2">Uncharacterized protein</fullName>
    </submittedName>
</protein>
<name>A0ABR1DZJ2_NECAM</name>
<proteinExistence type="predicted"/>
<organism evidence="2 3">
    <name type="scientific">Necator americanus</name>
    <name type="common">Human hookworm</name>
    <dbReference type="NCBI Taxonomy" id="51031"/>
    <lineage>
        <taxon>Eukaryota</taxon>
        <taxon>Metazoa</taxon>
        <taxon>Ecdysozoa</taxon>
        <taxon>Nematoda</taxon>
        <taxon>Chromadorea</taxon>
        <taxon>Rhabditida</taxon>
        <taxon>Rhabditina</taxon>
        <taxon>Rhabditomorpha</taxon>
        <taxon>Strongyloidea</taxon>
        <taxon>Ancylostomatidae</taxon>
        <taxon>Bunostominae</taxon>
        <taxon>Necator</taxon>
    </lineage>
</organism>
<keyword evidence="1" id="KW-0812">Transmembrane</keyword>
<dbReference type="Proteomes" id="UP001303046">
    <property type="component" value="Unassembled WGS sequence"/>
</dbReference>
<evidence type="ECO:0000313" key="3">
    <source>
        <dbReference type="Proteomes" id="UP001303046"/>
    </source>
</evidence>